<dbReference type="NCBIfam" id="TIGR01764">
    <property type="entry name" value="excise"/>
    <property type="match status" value="1"/>
</dbReference>
<comment type="caution">
    <text evidence="2">The sequence shown here is derived from an EMBL/GenBank/DDBJ whole genome shotgun (WGS) entry which is preliminary data.</text>
</comment>
<dbReference type="InterPro" id="IPR010093">
    <property type="entry name" value="SinI_DNA-bd"/>
</dbReference>
<dbReference type="EMBL" id="MUAV01000045">
    <property type="protein sequence ID" value="RAP39526.1"/>
    <property type="molecule type" value="Genomic_DNA"/>
</dbReference>
<evidence type="ECO:0000313" key="3">
    <source>
        <dbReference type="Proteomes" id="UP000248659"/>
    </source>
</evidence>
<evidence type="ECO:0000313" key="2">
    <source>
        <dbReference type="EMBL" id="RAP39526.1"/>
    </source>
</evidence>
<accession>A0ABX9DB30</accession>
<gene>
    <name evidence="2" type="ORF">BYZ73_20020</name>
</gene>
<dbReference type="Proteomes" id="UP000248659">
    <property type="component" value="Unassembled WGS sequence"/>
</dbReference>
<feature type="compositionally biased region" description="Polar residues" evidence="1">
    <location>
        <begin position="67"/>
        <end position="77"/>
    </location>
</feature>
<sequence length="100" mass="10712">MMAEPQRPYTPDMLAERWGCSGETVRAMTRDGRLPAFRVGGRLLRVSAQTVRDLECGTIGSAASRADMSSSGRTTMANGDAIVLRPTRPGRPSGKRATSS</sequence>
<evidence type="ECO:0000256" key="1">
    <source>
        <dbReference type="SAM" id="MobiDB-lite"/>
    </source>
</evidence>
<dbReference type="InterPro" id="IPR009061">
    <property type="entry name" value="DNA-bd_dom_put_sf"/>
</dbReference>
<proteinExistence type="predicted"/>
<feature type="region of interest" description="Disordered" evidence="1">
    <location>
        <begin position="63"/>
        <end position="100"/>
    </location>
</feature>
<name>A0ABX9DB30_9RHOB</name>
<reference evidence="2 3" key="1">
    <citation type="submission" date="2017-01" db="EMBL/GenBank/DDBJ databases">
        <title>Genome sequence of Rhodovulum viride JA756.</title>
        <authorList>
            <person name="Lakshmi K.V."/>
            <person name="Tushar L.D."/>
            <person name="Sasikala C."/>
            <person name="Venkataramana C."/>
        </authorList>
    </citation>
    <scope>NUCLEOTIDE SEQUENCE [LARGE SCALE GENOMIC DNA]</scope>
    <source>
        <strain evidence="2 3">JA756</strain>
    </source>
</reference>
<evidence type="ECO:0008006" key="4">
    <source>
        <dbReference type="Google" id="ProtNLM"/>
    </source>
</evidence>
<dbReference type="SUPFAM" id="SSF46955">
    <property type="entry name" value="Putative DNA-binding domain"/>
    <property type="match status" value="1"/>
</dbReference>
<organism evidence="2 3">
    <name type="scientific">Rhodovulum viride</name>
    <dbReference type="NCBI Taxonomy" id="1231134"/>
    <lineage>
        <taxon>Bacteria</taxon>
        <taxon>Pseudomonadati</taxon>
        <taxon>Pseudomonadota</taxon>
        <taxon>Alphaproteobacteria</taxon>
        <taxon>Rhodobacterales</taxon>
        <taxon>Paracoccaceae</taxon>
        <taxon>Rhodovulum</taxon>
    </lineage>
</organism>
<protein>
    <recommendedName>
        <fullName evidence="4">Excisionase family DNA binding protein</fullName>
    </recommendedName>
</protein>
<keyword evidence="3" id="KW-1185">Reference proteome</keyword>